<dbReference type="InterPro" id="IPR036116">
    <property type="entry name" value="FN3_sf"/>
</dbReference>
<dbReference type="SMART" id="SM00060">
    <property type="entry name" value="FN3"/>
    <property type="match status" value="1"/>
</dbReference>
<organism evidence="3 4">
    <name type="scientific">Mycteria americana</name>
    <name type="common">Wood stork</name>
    <dbReference type="NCBI Taxonomy" id="33587"/>
    <lineage>
        <taxon>Eukaryota</taxon>
        <taxon>Metazoa</taxon>
        <taxon>Chordata</taxon>
        <taxon>Craniata</taxon>
        <taxon>Vertebrata</taxon>
        <taxon>Euteleostomi</taxon>
        <taxon>Archelosauria</taxon>
        <taxon>Archosauria</taxon>
        <taxon>Dinosauria</taxon>
        <taxon>Saurischia</taxon>
        <taxon>Theropoda</taxon>
        <taxon>Coelurosauria</taxon>
        <taxon>Aves</taxon>
        <taxon>Neognathae</taxon>
        <taxon>Neoaves</taxon>
        <taxon>Aequornithes</taxon>
        <taxon>Ciconiiformes</taxon>
        <taxon>Ciconiidae</taxon>
        <taxon>Mycteria</taxon>
    </lineage>
</organism>
<protein>
    <recommendedName>
        <fullName evidence="2">Fibronectin type-III domain-containing protein</fullName>
    </recommendedName>
</protein>
<dbReference type="AlphaFoldDB" id="A0AAN7PKK4"/>
<dbReference type="Gene3D" id="2.60.40.10">
    <property type="entry name" value="Immunoglobulins"/>
    <property type="match status" value="1"/>
</dbReference>
<feature type="domain" description="Fibronectin type-III" evidence="2">
    <location>
        <begin position="89"/>
        <end position="186"/>
    </location>
</feature>
<dbReference type="SUPFAM" id="SSF49265">
    <property type="entry name" value="Fibronectin type III"/>
    <property type="match status" value="1"/>
</dbReference>
<comment type="caution">
    <text evidence="3">The sequence shown here is derived from an EMBL/GenBank/DDBJ whole genome shotgun (WGS) entry which is preliminary data.</text>
</comment>
<keyword evidence="1" id="KW-1133">Transmembrane helix</keyword>
<accession>A0AAN7PKK4</accession>
<feature type="transmembrane region" description="Helical" evidence="1">
    <location>
        <begin position="200"/>
        <end position="226"/>
    </location>
</feature>
<evidence type="ECO:0000313" key="3">
    <source>
        <dbReference type="EMBL" id="KAK4832447.1"/>
    </source>
</evidence>
<proteinExistence type="predicted"/>
<evidence type="ECO:0000313" key="4">
    <source>
        <dbReference type="Proteomes" id="UP001333110"/>
    </source>
</evidence>
<keyword evidence="4" id="KW-1185">Reference proteome</keyword>
<dbReference type="InterPro" id="IPR003961">
    <property type="entry name" value="FN3_dom"/>
</dbReference>
<keyword evidence="1" id="KW-0812">Transmembrane</keyword>
<keyword evidence="1" id="KW-0472">Membrane</keyword>
<dbReference type="EMBL" id="JAUNZN010000001">
    <property type="protein sequence ID" value="KAK4832447.1"/>
    <property type="molecule type" value="Genomic_DNA"/>
</dbReference>
<dbReference type="PANTHER" id="PTHR37361:SF4">
    <property type="entry name" value="FIBRONECTIN TYPE-III DOMAIN-CONTAINING PROTEIN"/>
    <property type="match status" value="1"/>
</dbReference>
<dbReference type="PANTHER" id="PTHR37361">
    <property type="entry name" value="FIBRONECTIN TYPE III DOMAIN-CONTAINING PROTEIN 9"/>
    <property type="match status" value="1"/>
</dbReference>
<name>A0AAN7PKK4_MYCAM</name>
<dbReference type="CDD" id="cd00063">
    <property type="entry name" value="FN3"/>
    <property type="match status" value="1"/>
</dbReference>
<reference evidence="3 4" key="1">
    <citation type="journal article" date="2023" name="J. Hered.">
        <title>Chromosome-level genome of the wood stork (Mycteria americana) provides insight into avian chromosome evolution.</title>
        <authorList>
            <person name="Flamio R. Jr."/>
            <person name="Ramstad K.M."/>
        </authorList>
    </citation>
    <scope>NUCLEOTIDE SEQUENCE [LARGE SCALE GENOMIC DNA]</scope>
    <source>
        <strain evidence="3">JAX WOST 10</strain>
    </source>
</reference>
<sequence length="453" mass="50745">MGSSVQERHGETYGRLQQWASKMIKGLENLSYEERQRELGLFSLEKRRLRKITSTCITASPYENSVLKFLSGSDVRSASGEKKTCLRNIPMGITIQNITGNTATVIWPKMASCADSFYSVMYHPNWNSMLSSYSRKSFQKEERVPASRSSFVVENLTPLTTYIVCVTCQSANPSSDQCRVFNTLEQDPASASNTKKELALGIWLASSVLLLIIAAILLYGCLHLFCRRRCERLQGRNGTSEQDHGKVWTKSAAYALEELSRQSQLIQDPEEKHPGGIQLATIIENPSACKEPIMPTSKSREQVPMTGQCSAIEVGSLISPFLLHKLLRPSLDTAARLASTNRILDLKCNITIMEHARKEQDSQSQQDWDLQSPMYSSVLQSTASGQAKALFEQEMQVKLIDVTDTSIHQVQSKAHNLKKKKNKPLRKSTSEGFASYFPPLTRAKPRTYYEGSV</sequence>
<dbReference type="Proteomes" id="UP001333110">
    <property type="component" value="Unassembled WGS sequence"/>
</dbReference>
<evidence type="ECO:0000256" key="1">
    <source>
        <dbReference type="SAM" id="Phobius"/>
    </source>
</evidence>
<gene>
    <name evidence="3" type="ORF">QYF61_023171</name>
</gene>
<dbReference type="InterPro" id="IPR013783">
    <property type="entry name" value="Ig-like_fold"/>
</dbReference>
<evidence type="ECO:0000259" key="2">
    <source>
        <dbReference type="PROSITE" id="PS50853"/>
    </source>
</evidence>
<dbReference type="PROSITE" id="PS50853">
    <property type="entry name" value="FN3"/>
    <property type="match status" value="1"/>
</dbReference>
<dbReference type="Pfam" id="PF00041">
    <property type="entry name" value="fn3"/>
    <property type="match status" value="1"/>
</dbReference>